<sequence>MNFQCKFAWRDLLQSLKRLWLFCACLVFGVCLVMAAASLYQMLDRVLLSDTRALMGGDVEIESSEPINQEVLNWIAKTGDISLTRELATMMSTEDGEFALVELLSADAAYPLYGELKLQPTQTLSNTLASKDGLWGIAIDPVLAERSKLSVGDTVYIGDLAIIVRALILEQPDRRLNASWRGTPVLISEEAMDASGLLRPGSRVEHEYRIRTTVDAQTWEANFVAQFPNTEWEIQTFEDRSERVAERLSQVASGLLIVAFSTLFIGGLGIFNSISVYLQSKRETIATLKACGLRDSRIGQVFIIQIAILAALSGLIGVLIGSVLALLGSEILAQDLPLAIQSTDMLIAAIAAWFFGIVTAFTFALPALGRALQIDVAHLFRANELSGHAISPRWRFASYFFAVLLSGLVLIAIPNVFFGLAFVVTVLICLAFFEGVVHALRWLSRTMEQRPWLASHAATRLALANMHRPGTPLRITLLSLGTALTLLVACTVIVVSLLRLVETTIPEESPALVLYDVLDDQKDAVNKVAGNFNSVTKLTLSPMVRGRVSGINDTLIRDITDPEVDWQDMARDEHKLSYLSGNIDGITIVDGAIWDATITQNISKNENLDFAFIMEDREADQMQLEPGDEVQFTIVGIERTGLLTGIYSQKGIQTRFWFEAIFSDGALDDFINAYVGTAYMDDQQALALQTELARNYPNIITVRTKDLIDSASDLLNKGTNGLSVISFISLIVSLMVLASVMAAGRSKQSYHAIILYCIGARISYIRRAIAIEYTLLATVVSAFSITLGLTIAALVLQVRLKVFEWDVYWLGVAVALLSSAIVFGLGALYLFQKLKLQPARLLREGS</sequence>
<feature type="transmembrane region" description="Helical" evidence="6">
    <location>
        <begin position="419"/>
        <end position="440"/>
    </location>
</feature>
<dbReference type="PANTHER" id="PTHR30287:SF1">
    <property type="entry name" value="INNER MEMBRANE PROTEIN"/>
    <property type="match status" value="1"/>
</dbReference>
<evidence type="ECO:0000256" key="1">
    <source>
        <dbReference type="ARBA" id="ARBA00004651"/>
    </source>
</evidence>
<evidence type="ECO:0000313" key="8">
    <source>
        <dbReference type="EMBL" id="AEP28600.1"/>
    </source>
</evidence>
<protein>
    <submittedName>
        <fullName evidence="8">Lysophospholipase L1 biosynthesis ABC transporter permease</fullName>
    </submittedName>
</protein>
<gene>
    <name evidence="8" type="ordered locus">GNIT_0446</name>
</gene>
<feature type="transmembrane region" description="Helical" evidence="6">
    <location>
        <begin position="475"/>
        <end position="498"/>
    </location>
</feature>
<dbReference type="Proteomes" id="UP000009282">
    <property type="component" value="Chromosome"/>
</dbReference>
<name>G4QFH5_GLANF</name>
<dbReference type="InterPro" id="IPR003838">
    <property type="entry name" value="ABC3_permease_C"/>
</dbReference>
<dbReference type="KEGG" id="gni:GNIT_0446"/>
<feature type="transmembrane region" description="Helical" evidence="6">
    <location>
        <begin position="396"/>
        <end position="413"/>
    </location>
</feature>
<dbReference type="HOGENOM" id="CLU_009475_3_1_6"/>
<feature type="transmembrane region" description="Helical" evidence="6">
    <location>
        <begin position="255"/>
        <end position="278"/>
    </location>
</feature>
<dbReference type="RefSeq" id="WP_014107477.1">
    <property type="nucleotide sequence ID" value="NC_016041.1"/>
</dbReference>
<feature type="transmembrane region" description="Helical" evidence="6">
    <location>
        <begin position="722"/>
        <end position="743"/>
    </location>
</feature>
<comment type="subcellular location">
    <subcellularLocation>
        <location evidence="1">Cell membrane</location>
        <topology evidence="1">Multi-pass membrane protein</topology>
    </subcellularLocation>
</comment>
<keyword evidence="9" id="KW-1185">Reference proteome</keyword>
<feature type="transmembrane region" description="Helical" evidence="6">
    <location>
        <begin position="299"/>
        <end position="326"/>
    </location>
</feature>
<evidence type="ECO:0000313" key="9">
    <source>
        <dbReference type="Proteomes" id="UP000009282"/>
    </source>
</evidence>
<dbReference type="InterPro" id="IPR038766">
    <property type="entry name" value="Membrane_comp_ABC_pdt"/>
</dbReference>
<dbReference type="GO" id="GO:0005886">
    <property type="term" value="C:plasma membrane"/>
    <property type="evidence" value="ECO:0007669"/>
    <property type="project" value="UniProtKB-SubCell"/>
</dbReference>
<keyword evidence="5 6" id="KW-0472">Membrane</keyword>
<accession>G4QFH5</accession>
<dbReference type="PANTHER" id="PTHR30287">
    <property type="entry name" value="MEMBRANE COMPONENT OF PREDICTED ABC SUPERFAMILY METABOLITE UPTAKE TRANSPORTER"/>
    <property type="match status" value="1"/>
</dbReference>
<evidence type="ECO:0000256" key="4">
    <source>
        <dbReference type="ARBA" id="ARBA00022989"/>
    </source>
</evidence>
<evidence type="ECO:0000259" key="7">
    <source>
        <dbReference type="Pfam" id="PF02687"/>
    </source>
</evidence>
<feature type="domain" description="ABC3 transporter permease C-terminal" evidence="7">
    <location>
        <begin position="257"/>
        <end position="366"/>
    </location>
</feature>
<feature type="domain" description="ABC3 transporter permease C-terminal" evidence="7">
    <location>
        <begin position="724"/>
        <end position="834"/>
    </location>
</feature>
<feature type="transmembrane region" description="Helical" evidence="6">
    <location>
        <begin position="773"/>
        <end position="796"/>
    </location>
</feature>
<feature type="transmembrane region" description="Helical" evidence="6">
    <location>
        <begin position="346"/>
        <end position="368"/>
    </location>
</feature>
<evidence type="ECO:0000256" key="5">
    <source>
        <dbReference type="ARBA" id="ARBA00023136"/>
    </source>
</evidence>
<evidence type="ECO:0000256" key="2">
    <source>
        <dbReference type="ARBA" id="ARBA00022475"/>
    </source>
</evidence>
<evidence type="ECO:0000256" key="3">
    <source>
        <dbReference type="ARBA" id="ARBA00022692"/>
    </source>
</evidence>
<dbReference type="EMBL" id="CP003060">
    <property type="protein sequence ID" value="AEP28600.1"/>
    <property type="molecule type" value="Genomic_DNA"/>
</dbReference>
<evidence type="ECO:0000256" key="6">
    <source>
        <dbReference type="SAM" id="Phobius"/>
    </source>
</evidence>
<feature type="transmembrane region" description="Helical" evidence="6">
    <location>
        <begin position="20"/>
        <end position="43"/>
    </location>
</feature>
<keyword evidence="4 6" id="KW-1133">Transmembrane helix</keyword>
<keyword evidence="3 6" id="KW-0812">Transmembrane</keyword>
<dbReference type="STRING" id="1085623.GNIT_0446"/>
<feature type="transmembrane region" description="Helical" evidence="6">
    <location>
        <begin position="808"/>
        <end position="831"/>
    </location>
</feature>
<keyword evidence="2" id="KW-1003">Cell membrane</keyword>
<reference evidence="8 9" key="1">
    <citation type="journal article" date="2011" name="J. Bacteriol.">
        <title>Complete genome sequence of seawater bacterium Glaciecola nitratireducens FR1064T.</title>
        <authorList>
            <person name="Bian F."/>
            <person name="Qin Q.L."/>
            <person name="Xie B.B."/>
            <person name="Shu Y.L."/>
            <person name="Zhang X.Y."/>
            <person name="Yu Y."/>
            <person name="Chen B."/>
            <person name="Chen X.L."/>
            <person name="Zhou B.C."/>
            <person name="Zhang Y.Z."/>
        </authorList>
    </citation>
    <scope>NUCLEOTIDE SEQUENCE [LARGE SCALE GENOMIC DNA]</scope>
    <source>
        <strain evidence="9">JCM 12485 / KCTC 12276 / FR1064</strain>
    </source>
</reference>
<organism evidence="8 9">
    <name type="scientific">Glaciecola nitratireducens (strain JCM 12485 / KCTC 12276 / FR1064)</name>
    <dbReference type="NCBI Taxonomy" id="1085623"/>
    <lineage>
        <taxon>Bacteria</taxon>
        <taxon>Pseudomonadati</taxon>
        <taxon>Pseudomonadota</taxon>
        <taxon>Gammaproteobacteria</taxon>
        <taxon>Alteromonadales</taxon>
        <taxon>Alteromonadaceae</taxon>
        <taxon>Brumicola</taxon>
    </lineage>
</organism>
<dbReference type="AlphaFoldDB" id="G4QFH5"/>
<proteinExistence type="predicted"/>
<dbReference type="Pfam" id="PF02687">
    <property type="entry name" value="FtsX"/>
    <property type="match status" value="2"/>
</dbReference>
<dbReference type="eggNOG" id="COG3127">
    <property type="taxonomic scope" value="Bacteria"/>
</dbReference>